<dbReference type="CDD" id="cd06142">
    <property type="entry name" value="RNaseD_exo"/>
    <property type="match status" value="1"/>
</dbReference>
<dbReference type="InterPro" id="IPR012337">
    <property type="entry name" value="RNaseH-like_sf"/>
</dbReference>
<dbReference type="GO" id="GO:0006139">
    <property type="term" value="P:nucleobase-containing compound metabolic process"/>
    <property type="evidence" value="ECO:0007669"/>
    <property type="project" value="InterPro"/>
</dbReference>
<comment type="caution">
    <text evidence="3">The sequence shown here is derived from an EMBL/GenBank/DDBJ whole genome shotgun (WGS) entry which is preliminary data.</text>
</comment>
<dbReference type="GO" id="GO:0000166">
    <property type="term" value="F:nucleotide binding"/>
    <property type="evidence" value="ECO:0007669"/>
    <property type="project" value="InterPro"/>
</dbReference>
<dbReference type="Pfam" id="PF01612">
    <property type="entry name" value="DNA_pol_A_exo1"/>
    <property type="match status" value="1"/>
</dbReference>
<feature type="region of interest" description="Disordered" evidence="1">
    <location>
        <begin position="1"/>
        <end position="38"/>
    </location>
</feature>
<organism evidence="3 4">
    <name type="scientific">Algisphaera agarilytica</name>
    <dbReference type="NCBI Taxonomy" id="1385975"/>
    <lineage>
        <taxon>Bacteria</taxon>
        <taxon>Pseudomonadati</taxon>
        <taxon>Planctomycetota</taxon>
        <taxon>Phycisphaerae</taxon>
        <taxon>Phycisphaerales</taxon>
        <taxon>Phycisphaeraceae</taxon>
        <taxon>Algisphaera</taxon>
    </lineage>
</organism>
<reference evidence="3 4" key="1">
    <citation type="submission" date="2020-08" db="EMBL/GenBank/DDBJ databases">
        <title>Genomic Encyclopedia of Type Strains, Phase IV (KMG-IV): sequencing the most valuable type-strain genomes for metagenomic binning, comparative biology and taxonomic classification.</title>
        <authorList>
            <person name="Goeker M."/>
        </authorList>
    </citation>
    <scope>NUCLEOTIDE SEQUENCE [LARGE SCALE GENOMIC DNA]</scope>
    <source>
        <strain evidence="3 4">DSM 103725</strain>
    </source>
</reference>
<dbReference type="GO" id="GO:0008408">
    <property type="term" value="F:3'-5' exonuclease activity"/>
    <property type="evidence" value="ECO:0007669"/>
    <property type="project" value="InterPro"/>
</dbReference>
<dbReference type="Gene3D" id="1.10.150.80">
    <property type="entry name" value="HRDC domain"/>
    <property type="match status" value="1"/>
</dbReference>
<dbReference type="SUPFAM" id="SSF47819">
    <property type="entry name" value="HRDC-like"/>
    <property type="match status" value="2"/>
</dbReference>
<dbReference type="PANTHER" id="PTHR47649">
    <property type="entry name" value="RIBONUCLEASE D"/>
    <property type="match status" value="1"/>
</dbReference>
<dbReference type="GO" id="GO:0033890">
    <property type="term" value="F:ribonuclease D activity"/>
    <property type="evidence" value="ECO:0007669"/>
    <property type="project" value="UniProtKB-EC"/>
</dbReference>
<sequence length="416" mass="46096">MPGKRNLKTNGGWPNYRSPHRQRADAEAHAEQAAPPPVVEHDLVPDGELGVVETQDALLKLIDELRDAGRFGYDTEFIGEETFYSRFCVVQVSTPEKITLIDALAPGIDLLPFWELLAEPAVEKIVHAGLQDMEPVQRLTGKPPANVFDTQIAAAFAGQPYPMSQAKLCLAVAEADLGKSSKFSQWDRRPLTPHQKQYAANDVRYLHLVRHRIGKRLDEMGHADKARTECQQFSDPSIYRVEPLEMKLKAKGGGTLNRKEQAIVNALLLWRAEVAEERNLPMRMLLEDQILVDLAKTPVTSASEVASFKGMPWPVKEAYAQTLVDLTAAALAGPLPKRKRGYKPLSDTAQARLDELWEAAQAHCDALSIAPSMVFTKRELTALVRAEEKGKAPPTGLRIGTGWRREVLEPVLGALL</sequence>
<accession>A0A7X0H8K1</accession>
<evidence type="ECO:0000313" key="3">
    <source>
        <dbReference type="EMBL" id="MBB6429789.1"/>
    </source>
</evidence>
<dbReference type="EC" id="3.1.13.5" evidence="3"/>
<dbReference type="Proteomes" id="UP000541810">
    <property type="component" value="Unassembled WGS sequence"/>
</dbReference>
<dbReference type="InterPro" id="IPR002562">
    <property type="entry name" value="3'-5'_exonuclease_dom"/>
</dbReference>
<gene>
    <name evidence="3" type="ORF">HNQ40_001595</name>
</gene>
<dbReference type="InterPro" id="IPR010997">
    <property type="entry name" value="HRDC-like_sf"/>
</dbReference>
<dbReference type="Pfam" id="PF00570">
    <property type="entry name" value="HRDC"/>
    <property type="match status" value="1"/>
</dbReference>
<dbReference type="InterPro" id="IPR002121">
    <property type="entry name" value="HRDC_dom"/>
</dbReference>
<dbReference type="RefSeq" id="WP_184677351.1">
    <property type="nucleotide sequence ID" value="NZ_JACHGY010000001.1"/>
</dbReference>
<dbReference type="SMART" id="SM00341">
    <property type="entry name" value="HRDC"/>
    <property type="match status" value="1"/>
</dbReference>
<evidence type="ECO:0000313" key="4">
    <source>
        <dbReference type="Proteomes" id="UP000541810"/>
    </source>
</evidence>
<evidence type="ECO:0000256" key="1">
    <source>
        <dbReference type="SAM" id="MobiDB-lite"/>
    </source>
</evidence>
<dbReference type="AlphaFoldDB" id="A0A7X0H8K1"/>
<feature type="domain" description="HRDC" evidence="2">
    <location>
        <begin position="257"/>
        <end position="337"/>
    </location>
</feature>
<evidence type="ECO:0000259" key="2">
    <source>
        <dbReference type="PROSITE" id="PS50967"/>
    </source>
</evidence>
<dbReference type="SUPFAM" id="SSF53098">
    <property type="entry name" value="Ribonuclease H-like"/>
    <property type="match status" value="1"/>
</dbReference>
<name>A0A7X0H8K1_9BACT</name>
<dbReference type="PANTHER" id="PTHR47649:SF1">
    <property type="entry name" value="RIBONUCLEASE D"/>
    <property type="match status" value="1"/>
</dbReference>
<protein>
    <submittedName>
        <fullName evidence="3">Ribonuclease D</fullName>
        <ecNumber evidence="3">3.1.13.5</ecNumber>
    </submittedName>
</protein>
<dbReference type="EMBL" id="JACHGY010000001">
    <property type="protein sequence ID" value="MBB6429789.1"/>
    <property type="molecule type" value="Genomic_DNA"/>
</dbReference>
<dbReference type="GO" id="GO:0003676">
    <property type="term" value="F:nucleic acid binding"/>
    <property type="evidence" value="ECO:0007669"/>
    <property type="project" value="InterPro"/>
</dbReference>
<keyword evidence="3" id="KW-0378">Hydrolase</keyword>
<keyword evidence="4" id="KW-1185">Reference proteome</keyword>
<dbReference type="InterPro" id="IPR051086">
    <property type="entry name" value="RNase_D-like"/>
</dbReference>
<proteinExistence type="predicted"/>
<dbReference type="InterPro" id="IPR036397">
    <property type="entry name" value="RNaseH_sf"/>
</dbReference>
<dbReference type="InterPro" id="IPR044876">
    <property type="entry name" value="HRDC_dom_sf"/>
</dbReference>
<dbReference type="SMART" id="SM00474">
    <property type="entry name" value="35EXOc"/>
    <property type="match status" value="1"/>
</dbReference>
<dbReference type="Gene3D" id="3.30.420.10">
    <property type="entry name" value="Ribonuclease H-like superfamily/Ribonuclease H"/>
    <property type="match status" value="1"/>
</dbReference>
<dbReference type="PROSITE" id="PS50967">
    <property type="entry name" value="HRDC"/>
    <property type="match status" value="1"/>
</dbReference>